<dbReference type="EMBL" id="GBEZ01008674">
    <property type="protein sequence ID" value="JAC76879.1"/>
    <property type="molecule type" value="Transcribed_RNA"/>
</dbReference>
<dbReference type="InterPro" id="IPR013857">
    <property type="entry name" value="NADH-UbQ_OxRdtase-assoc_prot30"/>
</dbReference>
<dbReference type="InterPro" id="IPR016040">
    <property type="entry name" value="NAD(P)-bd_dom"/>
</dbReference>
<feature type="domain" description="NAD(P)-binding" evidence="3">
    <location>
        <begin position="188"/>
        <end position="284"/>
    </location>
</feature>
<protein>
    <submittedName>
        <fullName evidence="4">High chlorophyll fluorescence phenotype 173 protein</fullName>
    </submittedName>
</protein>
<feature type="domain" description="NADH:ubiquinone oxidoreductase intermediate-associated protein 30" evidence="2">
    <location>
        <begin position="333"/>
        <end position="441"/>
    </location>
</feature>
<dbReference type="PANTHER" id="PTHR15020:SF47">
    <property type="entry name" value="NAD(P)-BINDING DOMAIN-CONTAINING PROTEIN"/>
    <property type="match status" value="1"/>
</dbReference>
<dbReference type="SUPFAM" id="SSF49785">
    <property type="entry name" value="Galactose-binding domain-like"/>
    <property type="match status" value="1"/>
</dbReference>
<dbReference type="Pfam" id="PF08547">
    <property type="entry name" value="CIA30"/>
    <property type="match status" value="1"/>
</dbReference>
<sequence>MTTKLYKGKQSLSVKPALGASLRLSRQSRGVFSLYPRQVFDSFTNSLDSVRRSGTRLHARKSNEDTPSNSSVAQQEAESGQETNENADEQSETLGEVLRKRRAVSDTTAKDVVARGDKSVTSEADNEFSLDTINPYVIGRKSRAAFDDVWGKLSRLGSSSFVSSLDFYDDDNALEAPQAAYTTVLVIGATGRVGRIVLRKLLLRGYTVKVLARKEDMEFPKSVEVIKGDVGEMRAVNQAVQGADKVIYCAAARSSITADLSRVEHIGVSNVVKAMQDQYNRRAVGGGKSKSSRAKVTVADFGKAASRESWALEHVGMTGDSSSRRVFDRGQDKASVMATEDNNLRFTGAIYTRSGYAEMGSDVSGEEVLGGTDGLLIRMLGDGNVYTCTLSTKSGSEYSLRFTTSLGYNTVRLAFNAFRPSDPQDGPLDPADVNHMGFKFEPKRSAGATSGFKMELDWIKALSSGEETDLLLLSRSPNDIPGAASQEMRRQLQKRVDFKHKGETCLRNSGLGYTIIRPGPLVEEPGGYKALVFDQTTRELNSISCADVADICVKALHQPSARNKTFEVCHEYTAADGLEQYELIAHVPSKSSNYLDAALSNLQSMT</sequence>
<evidence type="ECO:0000259" key="3">
    <source>
        <dbReference type="Pfam" id="PF13460"/>
    </source>
</evidence>
<evidence type="ECO:0000256" key="1">
    <source>
        <dbReference type="SAM" id="MobiDB-lite"/>
    </source>
</evidence>
<evidence type="ECO:0000259" key="2">
    <source>
        <dbReference type="Pfam" id="PF08547"/>
    </source>
</evidence>
<feature type="compositionally biased region" description="Polar residues" evidence="1">
    <location>
        <begin position="65"/>
        <end position="84"/>
    </location>
</feature>
<dbReference type="Pfam" id="PF13460">
    <property type="entry name" value="NAD_binding_10"/>
    <property type="match status" value="2"/>
</dbReference>
<dbReference type="SUPFAM" id="SSF51735">
    <property type="entry name" value="NAD(P)-binding Rossmann-fold domains"/>
    <property type="match status" value="2"/>
</dbReference>
<organism evidence="4">
    <name type="scientific">Tetraselmis sp. GSL018</name>
    <dbReference type="NCBI Taxonomy" id="582737"/>
    <lineage>
        <taxon>Eukaryota</taxon>
        <taxon>Viridiplantae</taxon>
        <taxon>Chlorophyta</taxon>
        <taxon>core chlorophytes</taxon>
        <taxon>Chlorodendrophyceae</taxon>
        <taxon>Chlorodendrales</taxon>
        <taxon>Chlorodendraceae</taxon>
        <taxon>Tetraselmis</taxon>
    </lineage>
</organism>
<dbReference type="InterPro" id="IPR036291">
    <property type="entry name" value="NAD(P)-bd_dom_sf"/>
</dbReference>
<gene>
    <name evidence="4" type="ORF">TSPGSL018_19029</name>
</gene>
<evidence type="ECO:0000313" key="4">
    <source>
        <dbReference type="EMBL" id="JAC76879.1"/>
    </source>
</evidence>
<dbReference type="AlphaFoldDB" id="A0A061S1I4"/>
<reference evidence="4" key="1">
    <citation type="submission" date="2014-05" db="EMBL/GenBank/DDBJ databases">
        <title>The transcriptome of the halophilic microalga Tetraselmis sp. GSL018 isolated from the Great Salt Lake, Utah.</title>
        <authorList>
            <person name="Jinkerson R.E."/>
            <person name="D'Adamo S."/>
            <person name="Posewitz M.C."/>
        </authorList>
    </citation>
    <scope>NUCLEOTIDE SEQUENCE</scope>
    <source>
        <strain evidence="4">GSL018</strain>
    </source>
</reference>
<proteinExistence type="predicted"/>
<feature type="domain" description="NAD(P)-binding" evidence="3">
    <location>
        <begin position="480"/>
        <end position="559"/>
    </location>
</feature>
<dbReference type="PANTHER" id="PTHR15020">
    <property type="entry name" value="FLAVIN REDUCTASE-RELATED"/>
    <property type="match status" value="1"/>
</dbReference>
<accession>A0A061S1I4</accession>
<name>A0A061S1I4_9CHLO</name>
<feature type="region of interest" description="Disordered" evidence="1">
    <location>
        <begin position="55"/>
        <end position="102"/>
    </location>
</feature>
<dbReference type="InterPro" id="IPR008979">
    <property type="entry name" value="Galactose-bd-like_sf"/>
</dbReference>
<dbReference type="Gene3D" id="3.40.50.720">
    <property type="entry name" value="NAD(P)-binding Rossmann-like Domain"/>
    <property type="match status" value="2"/>
</dbReference>